<protein>
    <submittedName>
        <fullName evidence="1">Acyl-CoA thioesterase</fullName>
    </submittedName>
</protein>
<dbReference type="Pfam" id="PF13279">
    <property type="entry name" value="4HBT_2"/>
    <property type="match status" value="1"/>
</dbReference>
<organism evidence="1 2">
    <name type="scientific">Ramlibacter albus</name>
    <dbReference type="NCBI Taxonomy" id="2079448"/>
    <lineage>
        <taxon>Bacteria</taxon>
        <taxon>Pseudomonadati</taxon>
        <taxon>Pseudomonadota</taxon>
        <taxon>Betaproteobacteria</taxon>
        <taxon>Burkholderiales</taxon>
        <taxon>Comamonadaceae</taxon>
        <taxon>Ramlibacter</taxon>
    </lineage>
</organism>
<dbReference type="Gene3D" id="3.10.129.10">
    <property type="entry name" value="Hotdog Thioesterase"/>
    <property type="match status" value="1"/>
</dbReference>
<dbReference type="EMBL" id="JACORU010000004">
    <property type="protein sequence ID" value="MBC5765382.1"/>
    <property type="molecule type" value="Genomic_DNA"/>
</dbReference>
<dbReference type="AlphaFoldDB" id="A0A923S5Q1"/>
<name>A0A923S5Q1_9BURK</name>
<dbReference type="CDD" id="cd00586">
    <property type="entry name" value="4HBT"/>
    <property type="match status" value="1"/>
</dbReference>
<dbReference type="RefSeq" id="WP_187081857.1">
    <property type="nucleotide sequence ID" value="NZ_JACORU010000004.1"/>
</dbReference>
<comment type="caution">
    <text evidence="1">The sequence shown here is derived from an EMBL/GenBank/DDBJ whole genome shotgun (WGS) entry which is preliminary data.</text>
</comment>
<gene>
    <name evidence="1" type="ORF">H8R02_13020</name>
</gene>
<sequence>MRSRRTLAWGECDPAGIIFYPTYYRWMDAATWAMVAQAGYPAARMREEHFTMPLVDSQCAFKSSPQFGDEVEVRSQISKWGRSSFTVTHDFVMAADGRALARGTESRVWCRYEAGPGSPLKSEALPADLRAALGG</sequence>
<reference evidence="1" key="1">
    <citation type="submission" date="2020-08" db="EMBL/GenBank/DDBJ databases">
        <title>Ramlibacter sp. GTP1 16S ribosomal RNA gene genome sequencing and assembly.</title>
        <authorList>
            <person name="Kang M."/>
        </authorList>
    </citation>
    <scope>NUCLEOTIDE SEQUENCE</scope>
    <source>
        <strain evidence="1">GTP1</strain>
    </source>
</reference>
<keyword evidence="2" id="KW-1185">Reference proteome</keyword>
<proteinExistence type="predicted"/>
<accession>A0A923S5Q1</accession>
<dbReference type="SUPFAM" id="SSF54637">
    <property type="entry name" value="Thioesterase/thiol ester dehydrase-isomerase"/>
    <property type="match status" value="1"/>
</dbReference>
<dbReference type="InterPro" id="IPR029069">
    <property type="entry name" value="HotDog_dom_sf"/>
</dbReference>
<evidence type="ECO:0000313" key="1">
    <source>
        <dbReference type="EMBL" id="MBC5765382.1"/>
    </source>
</evidence>
<dbReference type="Proteomes" id="UP000596827">
    <property type="component" value="Unassembled WGS sequence"/>
</dbReference>
<evidence type="ECO:0000313" key="2">
    <source>
        <dbReference type="Proteomes" id="UP000596827"/>
    </source>
</evidence>